<accession>A0A8J2FP46</accession>
<sequence>MLLSLWERGSAWLGGNRLNVDIIRLETLFRIPFGSCLFHRLFCSLRLFQEGSRAGAATTARSRTSVSRWSRCFAESG</sequence>
<organism evidence="1 2">
    <name type="scientific">Candidatus Methylacidithermus pantelleriae</name>
    <dbReference type="NCBI Taxonomy" id="2744239"/>
    <lineage>
        <taxon>Bacteria</taxon>
        <taxon>Pseudomonadati</taxon>
        <taxon>Verrucomicrobiota</taxon>
        <taxon>Methylacidiphilae</taxon>
        <taxon>Methylacidiphilales</taxon>
        <taxon>Methylacidiphilaceae</taxon>
        <taxon>Candidatus Methylacidithermus</taxon>
    </lineage>
</organism>
<proteinExistence type="predicted"/>
<evidence type="ECO:0000313" key="1">
    <source>
        <dbReference type="EMBL" id="CAF0700245.1"/>
    </source>
</evidence>
<keyword evidence="2" id="KW-1185">Reference proteome</keyword>
<evidence type="ECO:0000313" key="2">
    <source>
        <dbReference type="Proteomes" id="UP000663859"/>
    </source>
</evidence>
<reference evidence="1" key="1">
    <citation type="submission" date="2021-02" db="EMBL/GenBank/DDBJ databases">
        <authorList>
            <person name="Cremers G."/>
            <person name="Picone N."/>
        </authorList>
    </citation>
    <scope>NUCLEOTIDE SEQUENCE</scope>
    <source>
        <strain evidence="1">PQ17</strain>
    </source>
</reference>
<protein>
    <submittedName>
        <fullName evidence="1">Uncharacterized protein</fullName>
    </submittedName>
</protein>
<dbReference type="Proteomes" id="UP000663859">
    <property type="component" value="Unassembled WGS sequence"/>
</dbReference>
<gene>
    <name evidence="1" type="ORF">MPNT_340016</name>
</gene>
<dbReference type="EMBL" id="CAJNOB010000028">
    <property type="protein sequence ID" value="CAF0700245.1"/>
    <property type="molecule type" value="Genomic_DNA"/>
</dbReference>
<comment type="caution">
    <text evidence="1">The sequence shown here is derived from an EMBL/GenBank/DDBJ whole genome shotgun (WGS) entry which is preliminary data.</text>
</comment>
<dbReference type="AlphaFoldDB" id="A0A8J2FP46"/>
<name>A0A8J2FP46_9BACT</name>